<protein>
    <submittedName>
        <fullName evidence="2">Uncharacterized protein</fullName>
    </submittedName>
</protein>
<dbReference type="Gramene" id="TVU51766">
    <property type="protein sequence ID" value="TVU51766"/>
    <property type="gene ID" value="EJB05_03210"/>
</dbReference>
<proteinExistence type="predicted"/>
<feature type="non-terminal residue" evidence="2">
    <location>
        <position position="274"/>
    </location>
</feature>
<gene>
    <name evidence="2" type="ORF">EJB05_03210</name>
</gene>
<feature type="compositionally biased region" description="Low complexity" evidence="1">
    <location>
        <begin position="112"/>
        <end position="125"/>
    </location>
</feature>
<organism evidence="2 3">
    <name type="scientific">Eragrostis curvula</name>
    <name type="common">weeping love grass</name>
    <dbReference type="NCBI Taxonomy" id="38414"/>
    <lineage>
        <taxon>Eukaryota</taxon>
        <taxon>Viridiplantae</taxon>
        <taxon>Streptophyta</taxon>
        <taxon>Embryophyta</taxon>
        <taxon>Tracheophyta</taxon>
        <taxon>Spermatophyta</taxon>
        <taxon>Magnoliopsida</taxon>
        <taxon>Liliopsida</taxon>
        <taxon>Poales</taxon>
        <taxon>Poaceae</taxon>
        <taxon>PACMAD clade</taxon>
        <taxon>Chloridoideae</taxon>
        <taxon>Eragrostideae</taxon>
        <taxon>Eragrostidinae</taxon>
        <taxon>Eragrostis</taxon>
    </lineage>
</organism>
<sequence length="274" mass="30597">MDGNLLICFNWRELSFWIQKTAHFMLSYVFSVIVDCQISRVFLNTMGDNSNADGLVNDESPPHSPNQQQKRRRRLSVRKVPITKNSRKADSDFDDDFERLKVSVPSSAARSGKANTGKARNAKAARNAEKERATSSERGGADDEDSAEDLKEVATYYANVRCSPACVAKILSEMPEDSKRRVEQLGFPDLVKFKCDGIDDRALAMYLMNHIKDNPLRIEIKGRSLPITPQVVHDVMGTPIGGQDLPKKTYQELKSALASLHAECDENGMEALFA</sequence>
<dbReference type="OrthoDB" id="653429at2759"/>
<evidence type="ECO:0000313" key="2">
    <source>
        <dbReference type="EMBL" id="TVU51766.1"/>
    </source>
</evidence>
<reference evidence="2 3" key="1">
    <citation type="journal article" date="2019" name="Sci. Rep.">
        <title>A high-quality genome of Eragrostis curvula grass provides insights into Poaceae evolution and supports new strategies to enhance forage quality.</title>
        <authorList>
            <person name="Carballo J."/>
            <person name="Santos B.A.C.M."/>
            <person name="Zappacosta D."/>
            <person name="Garbus I."/>
            <person name="Selva J.P."/>
            <person name="Gallo C.A."/>
            <person name="Diaz A."/>
            <person name="Albertini E."/>
            <person name="Caccamo M."/>
            <person name="Echenique V."/>
        </authorList>
    </citation>
    <scope>NUCLEOTIDE SEQUENCE [LARGE SCALE GENOMIC DNA]</scope>
    <source>
        <strain evidence="3">cv. Victoria</strain>
        <tissue evidence="2">Leaf</tissue>
    </source>
</reference>
<accession>A0A5J9WVN9</accession>
<dbReference type="AlphaFoldDB" id="A0A5J9WVN9"/>
<comment type="caution">
    <text evidence="2">The sequence shown here is derived from an EMBL/GenBank/DDBJ whole genome shotgun (WGS) entry which is preliminary data.</text>
</comment>
<feature type="region of interest" description="Disordered" evidence="1">
    <location>
        <begin position="104"/>
        <end position="147"/>
    </location>
</feature>
<feature type="region of interest" description="Disordered" evidence="1">
    <location>
        <begin position="53"/>
        <end position="90"/>
    </location>
</feature>
<evidence type="ECO:0000313" key="3">
    <source>
        <dbReference type="Proteomes" id="UP000324897"/>
    </source>
</evidence>
<name>A0A5J9WVN9_9POAL</name>
<feature type="compositionally biased region" description="Basic and acidic residues" evidence="1">
    <location>
        <begin position="126"/>
        <end position="141"/>
    </location>
</feature>
<dbReference type="EMBL" id="RWGY01000002">
    <property type="protein sequence ID" value="TVU51766.1"/>
    <property type="molecule type" value="Genomic_DNA"/>
</dbReference>
<keyword evidence="3" id="KW-1185">Reference proteome</keyword>
<dbReference type="Proteomes" id="UP000324897">
    <property type="component" value="Chromosome 6"/>
</dbReference>
<evidence type="ECO:0000256" key="1">
    <source>
        <dbReference type="SAM" id="MobiDB-lite"/>
    </source>
</evidence>